<gene>
    <name evidence="1" type="ORF">BD31_I1501</name>
</gene>
<proteinExistence type="predicted"/>
<keyword evidence="2" id="KW-1185">Reference proteome</keyword>
<name>I3D3P0_9ARCH</name>
<protein>
    <submittedName>
        <fullName evidence="1">Uncharacterized protein</fullName>
    </submittedName>
</protein>
<dbReference type="PATRIC" id="fig|859350.6.peg.653"/>
<organism evidence="1 2">
    <name type="scientific">Candidatus Nitrosopumilus salarius BD31</name>
    <dbReference type="NCBI Taxonomy" id="859350"/>
    <lineage>
        <taxon>Archaea</taxon>
        <taxon>Nitrososphaerota</taxon>
        <taxon>Nitrososphaeria</taxon>
        <taxon>Nitrosopumilales</taxon>
        <taxon>Nitrosopumilaceae</taxon>
        <taxon>Nitrosopumilus</taxon>
    </lineage>
</organism>
<accession>I3D3P0</accession>
<comment type="caution">
    <text evidence="1">The sequence shown here is derived from an EMBL/GenBank/DDBJ whole genome shotgun (WGS) entry which is preliminary data.</text>
</comment>
<dbReference type="AlphaFoldDB" id="I3D3P0"/>
<reference evidence="1 2" key="1">
    <citation type="journal article" date="2012" name="J. Bacteriol.">
        <title>Genome sequence of "Candidatus Nitrosopumilus salaria" BD31, an ammonia-oxidizing archaeon from the San Francisco Bay estuary.</title>
        <authorList>
            <person name="Mosier A.C."/>
            <person name="Allen E.E."/>
            <person name="Kim M."/>
            <person name="Ferriera S."/>
            <person name="Francis C.A."/>
        </authorList>
    </citation>
    <scope>NUCLEOTIDE SEQUENCE [LARGE SCALE GENOMIC DNA]</scope>
    <source>
        <strain evidence="1 2">BD31</strain>
    </source>
</reference>
<sequence length="79" mass="9213">MDVDVNQTRFQFESSKEILLQTILNNRENLDAQTIAVAIKDFVKNHEKYDFEKKRILDFISNVNNLEPENQTSVVSNLV</sequence>
<dbReference type="Proteomes" id="UP000003423">
    <property type="component" value="Unassembled WGS sequence"/>
</dbReference>
<evidence type="ECO:0000313" key="1">
    <source>
        <dbReference type="EMBL" id="EIJ66333.1"/>
    </source>
</evidence>
<evidence type="ECO:0000313" key="2">
    <source>
        <dbReference type="Proteomes" id="UP000003423"/>
    </source>
</evidence>
<dbReference type="EMBL" id="AEXL02000069">
    <property type="protein sequence ID" value="EIJ66333.1"/>
    <property type="molecule type" value="Genomic_DNA"/>
</dbReference>